<accession>A0ABV7CTX8</accession>
<protein>
    <submittedName>
        <fullName evidence="2">Class I SAM-dependent DNA methyltransferase</fullName>
    </submittedName>
</protein>
<dbReference type="Gene3D" id="3.40.50.150">
    <property type="entry name" value="Vaccinia Virus protein VP39"/>
    <property type="match status" value="1"/>
</dbReference>
<dbReference type="Proteomes" id="UP001595279">
    <property type="component" value="Unassembled WGS sequence"/>
</dbReference>
<dbReference type="PANTHER" id="PTHR43861">
    <property type="entry name" value="TRANS-ACONITATE 2-METHYLTRANSFERASE-RELATED"/>
    <property type="match status" value="1"/>
</dbReference>
<gene>
    <name evidence="2" type="ORF">ACFOGI_05530</name>
</gene>
<sequence>MVLKGTEFYNSEKGLHQYIESKNVADEANSTLEKPYIMNLAGDVLQKRILDLGCGDGELGNRFLENNSDGYYCGIDASKKMVEMAREKLPANATLKQCNIEDCWENEPWSSKAFDIVISSMALHYIHDLNKVMGKIHRVLKDEGTFIFSVEHPVITSNYESSEGNEDHGSWLVDNYFTEGERQTYWLGTNILKYHRSLETYFSLLINNGFLIDDVKEGKPVRERFMYEHNYEQRLKKPMYLIIKCKKKGGRAA</sequence>
<keyword evidence="2" id="KW-0489">Methyltransferase</keyword>
<keyword evidence="3" id="KW-1185">Reference proteome</keyword>
<dbReference type="PANTHER" id="PTHR43861:SF1">
    <property type="entry name" value="TRANS-ACONITATE 2-METHYLTRANSFERASE"/>
    <property type="match status" value="1"/>
</dbReference>
<evidence type="ECO:0000259" key="1">
    <source>
        <dbReference type="Pfam" id="PF13847"/>
    </source>
</evidence>
<reference evidence="3" key="1">
    <citation type="journal article" date="2019" name="Int. J. Syst. Evol. Microbiol.">
        <title>The Global Catalogue of Microorganisms (GCM) 10K type strain sequencing project: providing services to taxonomists for standard genome sequencing and annotation.</title>
        <authorList>
            <consortium name="The Broad Institute Genomics Platform"/>
            <consortium name="The Broad Institute Genome Sequencing Center for Infectious Disease"/>
            <person name="Wu L."/>
            <person name="Ma J."/>
        </authorList>
    </citation>
    <scope>NUCLEOTIDE SEQUENCE [LARGE SCALE GENOMIC DNA]</scope>
    <source>
        <strain evidence="3">KCTC 13128</strain>
    </source>
</reference>
<dbReference type="EMBL" id="JBHRSA010000021">
    <property type="protein sequence ID" value="MFC3039705.1"/>
    <property type="molecule type" value="Genomic_DNA"/>
</dbReference>
<dbReference type="InterPro" id="IPR025714">
    <property type="entry name" value="Methyltranfer_dom"/>
</dbReference>
<feature type="domain" description="Methyltransferase" evidence="1">
    <location>
        <begin position="47"/>
        <end position="149"/>
    </location>
</feature>
<dbReference type="RefSeq" id="WP_390269666.1">
    <property type="nucleotide sequence ID" value="NZ_JBHRSA010000021.1"/>
</dbReference>
<dbReference type="GO" id="GO:0032259">
    <property type="term" value="P:methylation"/>
    <property type="evidence" value="ECO:0007669"/>
    <property type="project" value="UniProtKB-KW"/>
</dbReference>
<keyword evidence="2" id="KW-0808">Transferase</keyword>
<name>A0ABV7CTX8_9BACI</name>
<comment type="caution">
    <text evidence="2">The sequence shown here is derived from an EMBL/GenBank/DDBJ whole genome shotgun (WGS) entry which is preliminary data.</text>
</comment>
<evidence type="ECO:0000313" key="3">
    <source>
        <dbReference type="Proteomes" id="UP001595279"/>
    </source>
</evidence>
<proteinExistence type="predicted"/>
<dbReference type="Pfam" id="PF13847">
    <property type="entry name" value="Methyltransf_31"/>
    <property type="match status" value="1"/>
</dbReference>
<dbReference type="CDD" id="cd02440">
    <property type="entry name" value="AdoMet_MTases"/>
    <property type="match status" value="1"/>
</dbReference>
<evidence type="ECO:0000313" key="2">
    <source>
        <dbReference type="EMBL" id="MFC3039705.1"/>
    </source>
</evidence>
<dbReference type="SUPFAM" id="SSF53335">
    <property type="entry name" value="S-adenosyl-L-methionine-dependent methyltransferases"/>
    <property type="match status" value="1"/>
</dbReference>
<organism evidence="2 3">
    <name type="scientific">Virgibacillus xinjiangensis</name>
    <dbReference type="NCBI Taxonomy" id="393090"/>
    <lineage>
        <taxon>Bacteria</taxon>
        <taxon>Bacillati</taxon>
        <taxon>Bacillota</taxon>
        <taxon>Bacilli</taxon>
        <taxon>Bacillales</taxon>
        <taxon>Bacillaceae</taxon>
        <taxon>Virgibacillus</taxon>
    </lineage>
</organism>
<dbReference type="InterPro" id="IPR029063">
    <property type="entry name" value="SAM-dependent_MTases_sf"/>
</dbReference>
<dbReference type="GO" id="GO:0008168">
    <property type="term" value="F:methyltransferase activity"/>
    <property type="evidence" value="ECO:0007669"/>
    <property type="project" value="UniProtKB-KW"/>
</dbReference>